<dbReference type="Proteomes" id="UP000070700">
    <property type="component" value="Unassembled WGS sequence"/>
</dbReference>
<feature type="region of interest" description="Disordered" evidence="1">
    <location>
        <begin position="1"/>
        <end position="62"/>
    </location>
</feature>
<accession>A0A194XF92</accession>
<dbReference type="EMBL" id="KQ947412">
    <property type="protein sequence ID" value="KUJ18838.1"/>
    <property type="molecule type" value="Genomic_DNA"/>
</dbReference>
<evidence type="ECO:0000313" key="2">
    <source>
        <dbReference type="EMBL" id="KUJ18838.1"/>
    </source>
</evidence>
<dbReference type="KEGG" id="psco:LY89DRAFT_506039"/>
<feature type="compositionally biased region" description="Low complexity" evidence="1">
    <location>
        <begin position="21"/>
        <end position="52"/>
    </location>
</feature>
<dbReference type="AlphaFoldDB" id="A0A194XF92"/>
<reference evidence="2 3" key="1">
    <citation type="submission" date="2015-10" db="EMBL/GenBank/DDBJ databases">
        <title>Full genome of DAOMC 229536 Phialocephala scopiformis, a fungal endophyte of spruce producing the potent anti-insectan compound rugulosin.</title>
        <authorList>
            <consortium name="DOE Joint Genome Institute"/>
            <person name="Walker A.K."/>
            <person name="Frasz S.L."/>
            <person name="Seifert K.A."/>
            <person name="Miller J.D."/>
            <person name="Mondo S.J."/>
            <person name="Labutti K."/>
            <person name="Lipzen A."/>
            <person name="Dockter R."/>
            <person name="Kennedy M."/>
            <person name="Grigoriev I.V."/>
            <person name="Spatafora J.W."/>
        </authorList>
    </citation>
    <scope>NUCLEOTIDE SEQUENCE [LARGE SCALE GENOMIC DNA]</scope>
    <source>
        <strain evidence="2 3">CBS 120377</strain>
    </source>
</reference>
<dbReference type="RefSeq" id="XP_018073193.1">
    <property type="nucleotide sequence ID" value="XM_018208020.1"/>
</dbReference>
<dbReference type="InParanoid" id="A0A194XF92"/>
<proteinExistence type="predicted"/>
<name>A0A194XF92_MOLSC</name>
<sequence length="162" mass="18746">MKMGWTDKLSIRNPLHRRSESQSTFSSSSTSVNFTASNGKPLPKPKPSVLSPGDKPPPISRNYDQEELALQIRDLNELILKRYALDIEIYSLRDCSSRDRKIVEDKMRRSDAALQKIMITVQSWDNRKKWKSPADYDKIRVIRDMLDEGGKRVWAGNPPWEE</sequence>
<dbReference type="OrthoDB" id="4127862at2759"/>
<evidence type="ECO:0000256" key="1">
    <source>
        <dbReference type="SAM" id="MobiDB-lite"/>
    </source>
</evidence>
<keyword evidence="3" id="KW-1185">Reference proteome</keyword>
<dbReference type="GeneID" id="28817746"/>
<gene>
    <name evidence="2" type="ORF">LY89DRAFT_506039</name>
</gene>
<evidence type="ECO:0000313" key="3">
    <source>
        <dbReference type="Proteomes" id="UP000070700"/>
    </source>
</evidence>
<protein>
    <submittedName>
        <fullName evidence="2">Uncharacterized protein</fullName>
    </submittedName>
</protein>
<organism evidence="2 3">
    <name type="scientific">Mollisia scopiformis</name>
    <name type="common">Conifer needle endophyte fungus</name>
    <name type="synonym">Phialocephala scopiformis</name>
    <dbReference type="NCBI Taxonomy" id="149040"/>
    <lineage>
        <taxon>Eukaryota</taxon>
        <taxon>Fungi</taxon>
        <taxon>Dikarya</taxon>
        <taxon>Ascomycota</taxon>
        <taxon>Pezizomycotina</taxon>
        <taxon>Leotiomycetes</taxon>
        <taxon>Helotiales</taxon>
        <taxon>Mollisiaceae</taxon>
        <taxon>Mollisia</taxon>
    </lineage>
</organism>